<evidence type="ECO:0000313" key="2">
    <source>
        <dbReference type="EMBL" id="KAG5183652.1"/>
    </source>
</evidence>
<keyword evidence="3" id="KW-1185">Reference proteome</keyword>
<comment type="caution">
    <text evidence="2">The sequence shown here is derived from an EMBL/GenBank/DDBJ whole genome shotgun (WGS) entry which is preliminary data.</text>
</comment>
<organism evidence="2 3">
    <name type="scientific">Tribonema minus</name>
    <dbReference type="NCBI Taxonomy" id="303371"/>
    <lineage>
        <taxon>Eukaryota</taxon>
        <taxon>Sar</taxon>
        <taxon>Stramenopiles</taxon>
        <taxon>Ochrophyta</taxon>
        <taxon>PX clade</taxon>
        <taxon>Xanthophyceae</taxon>
        <taxon>Tribonematales</taxon>
        <taxon>Tribonemataceae</taxon>
        <taxon>Tribonema</taxon>
    </lineage>
</organism>
<protein>
    <recommendedName>
        <fullName evidence="1">NrS-1 polymerase-like helicase domain-containing protein</fullName>
    </recommendedName>
</protein>
<evidence type="ECO:0000259" key="1">
    <source>
        <dbReference type="Pfam" id="PF19263"/>
    </source>
</evidence>
<sequence length="818" mass="92077">MAPVHSQPAEDLPRFMATQMAKFTGEGHINVDALRELVADETLVARISNHDLWRKKSDGLLRRLTEYLLKADECGYVRVTYKRGRSFGRLTAVGPSLQSFPRPIRYLITFGFLYDVDIDCCHPMLFWQYVEKLGGAAPLMKAYSLDAKAYRARVMEEAGCDYEEAKALLQSACYGVPSSLAPSLQALAAEAATAVDLICAENAETLAYCEQDYLQKDNPKYSCVSLKLQGLENACLRAMWKRAKQLNLEPTTPMLDGFMPHVRPMQGQLLSMQDCIKRDTGFTVSLSIKEIPETTLQSLCADFAHIAPKRAAESAPAQEEAAPKPCQRLNFSLRLFISYDRRAPHVHYICNCGSSAPEALPIEEGAAEDAGREWNRFEQLLHFSADKSALNDRVLAFNRNHGLWYASQFFTVHPDSPHRRPNFYIRSTLSILYENLPEVECGKKQKDKSFITAWCKHPERRLHHHIQMLPPPLPVADDIFNTWDGFAAERLVGRYPYSQDAVNRIIAHNKVLVDNDDKCLKYQLDWQAQLIQQPGALSRVCITTVGGQGCGKSLYILFLGTRIIGMKLYSDCSPKTAFDHFNYKVSDKLLITVQEIKASDTYRFSDEIKKAIADDMKEVTSKGVDSGDVLNTARHWWTANNVTNPVKVASGEYERRFCVVRASNEEVGDRQYFIDLVALLDDPAAAMSWYIFLRDYDITGVHFENDRPTTEVYKSAQEANVLVDIRVLHSLAGCNELPAEFTLMTKQLDELFTLYRRDVIRQRENDDDAANGGINRGPMGNLGTVGRRMAQLAKEKAVVRGAAANGGDRRTAACSTRR</sequence>
<dbReference type="OrthoDB" id="542277at2759"/>
<dbReference type="AlphaFoldDB" id="A0A835Z0Z4"/>
<proteinExistence type="predicted"/>
<gene>
    <name evidence="2" type="ORF">JKP88DRAFT_255724</name>
</gene>
<reference evidence="2" key="1">
    <citation type="submission" date="2021-02" db="EMBL/GenBank/DDBJ databases">
        <title>First Annotated Genome of the Yellow-green Alga Tribonema minus.</title>
        <authorList>
            <person name="Mahan K.M."/>
        </authorList>
    </citation>
    <scope>NUCLEOTIDE SEQUENCE</scope>
    <source>
        <strain evidence="2">UTEX B ZZ1240</strain>
    </source>
</reference>
<dbReference type="EMBL" id="JAFCMP010000193">
    <property type="protein sequence ID" value="KAG5183652.1"/>
    <property type="molecule type" value="Genomic_DNA"/>
</dbReference>
<dbReference type="Proteomes" id="UP000664859">
    <property type="component" value="Unassembled WGS sequence"/>
</dbReference>
<feature type="domain" description="NrS-1 polymerase-like helicase" evidence="1">
    <location>
        <begin position="545"/>
        <end position="647"/>
    </location>
</feature>
<dbReference type="Pfam" id="PF19263">
    <property type="entry name" value="DUF5906"/>
    <property type="match status" value="1"/>
</dbReference>
<evidence type="ECO:0000313" key="3">
    <source>
        <dbReference type="Proteomes" id="UP000664859"/>
    </source>
</evidence>
<dbReference type="InterPro" id="IPR045455">
    <property type="entry name" value="NrS-1_pol-like_helicase"/>
</dbReference>
<accession>A0A835Z0Z4</accession>
<name>A0A835Z0Z4_9STRA</name>